<accession>A0ABR7AI03</accession>
<evidence type="ECO:0000259" key="1">
    <source>
        <dbReference type="Pfam" id="PF07883"/>
    </source>
</evidence>
<evidence type="ECO:0000313" key="3">
    <source>
        <dbReference type="Proteomes" id="UP000597613"/>
    </source>
</evidence>
<evidence type="ECO:0000313" key="2">
    <source>
        <dbReference type="EMBL" id="MBC3940089.1"/>
    </source>
</evidence>
<gene>
    <name evidence="2" type="ORF">H8S47_00140</name>
</gene>
<sequence>MADHGFFSTTAAAPHYLFFGVGMRILLSPAQTSGQFALVEGIMPAHGDGGLHVHHRDDKSMTILEGTLEVTIGEETGLLGEGDSYFAPRGVPHRLRNPGPGAMRSLLIATPGEFAAFIAEAAVSLNGTPSPDAEIRPSIDDMERIDRLTQKYGIEMLSPPAG</sequence>
<dbReference type="Pfam" id="PF07883">
    <property type="entry name" value="Cupin_2"/>
    <property type="match status" value="1"/>
</dbReference>
<dbReference type="InterPro" id="IPR011051">
    <property type="entry name" value="RmlC_Cupin_sf"/>
</dbReference>
<proteinExistence type="predicted"/>
<dbReference type="InterPro" id="IPR014710">
    <property type="entry name" value="RmlC-like_jellyroll"/>
</dbReference>
<organism evidence="2 3">
    <name type="scientific">Sphingomonas albertensis</name>
    <dbReference type="NCBI Taxonomy" id="2762591"/>
    <lineage>
        <taxon>Bacteria</taxon>
        <taxon>Pseudomonadati</taxon>
        <taxon>Pseudomonadota</taxon>
        <taxon>Alphaproteobacteria</taxon>
        <taxon>Sphingomonadales</taxon>
        <taxon>Sphingomonadaceae</taxon>
        <taxon>Sphingomonas</taxon>
    </lineage>
</organism>
<dbReference type="PANTHER" id="PTHR36440:SF1">
    <property type="entry name" value="PUTATIVE (AFU_ORTHOLOGUE AFUA_8G07350)-RELATED"/>
    <property type="match status" value="1"/>
</dbReference>
<dbReference type="PANTHER" id="PTHR36440">
    <property type="entry name" value="PUTATIVE (AFU_ORTHOLOGUE AFUA_8G07350)-RELATED"/>
    <property type="match status" value="1"/>
</dbReference>
<feature type="domain" description="Cupin type-2" evidence="1">
    <location>
        <begin position="43"/>
        <end position="108"/>
    </location>
</feature>
<keyword evidence="3" id="KW-1185">Reference proteome</keyword>
<dbReference type="Gene3D" id="2.60.120.10">
    <property type="entry name" value="Jelly Rolls"/>
    <property type="match status" value="1"/>
</dbReference>
<dbReference type="SUPFAM" id="SSF51182">
    <property type="entry name" value="RmlC-like cupins"/>
    <property type="match status" value="1"/>
</dbReference>
<dbReference type="Proteomes" id="UP000597613">
    <property type="component" value="Unassembled WGS sequence"/>
</dbReference>
<protein>
    <submittedName>
        <fullName evidence="2">Cupin domain-containing protein</fullName>
    </submittedName>
</protein>
<name>A0ABR7AI03_9SPHN</name>
<dbReference type="RefSeq" id="WP_187501912.1">
    <property type="nucleotide sequence ID" value="NZ_CP162536.1"/>
</dbReference>
<dbReference type="InterPro" id="IPR053146">
    <property type="entry name" value="QDO-like"/>
</dbReference>
<reference evidence="2 3" key="1">
    <citation type="submission" date="2020-08" db="EMBL/GenBank/DDBJ databases">
        <title>Putative novel bacterial strains isolated from necrotic wheat leaf tissues caused by Xanthomonas translucens.</title>
        <authorList>
            <person name="Tambong J.T."/>
        </authorList>
    </citation>
    <scope>NUCLEOTIDE SEQUENCE [LARGE SCALE GENOMIC DNA]</scope>
    <source>
        <strain evidence="3">DOAB 1063</strain>
    </source>
</reference>
<comment type="caution">
    <text evidence="2">The sequence shown here is derived from an EMBL/GenBank/DDBJ whole genome shotgun (WGS) entry which is preliminary data.</text>
</comment>
<dbReference type="EMBL" id="JACONT010000001">
    <property type="protein sequence ID" value="MBC3940089.1"/>
    <property type="molecule type" value="Genomic_DNA"/>
</dbReference>
<dbReference type="InterPro" id="IPR013096">
    <property type="entry name" value="Cupin_2"/>
</dbReference>